<dbReference type="InterPro" id="IPR046341">
    <property type="entry name" value="SET_dom_sf"/>
</dbReference>
<dbReference type="Pfam" id="PF00856">
    <property type="entry name" value="SET"/>
    <property type="match status" value="1"/>
</dbReference>
<dbReference type="EMBL" id="SPNW01000008">
    <property type="protein sequence ID" value="TIA92161.1"/>
    <property type="molecule type" value="Genomic_DNA"/>
</dbReference>
<dbReference type="InterPro" id="IPR001214">
    <property type="entry name" value="SET_dom"/>
</dbReference>
<protein>
    <recommendedName>
        <fullName evidence="1">N-lysine methyltransferase SETD6</fullName>
    </recommendedName>
    <alternativeName>
        <fullName evidence="5">SET domain-containing protein 6</fullName>
    </alternativeName>
</protein>
<dbReference type="AlphaFoldDB" id="A0A4T0FUC0"/>
<name>A0A4T0FUC0_9BASI</name>
<evidence type="ECO:0000256" key="4">
    <source>
        <dbReference type="ARBA" id="ARBA00022691"/>
    </source>
</evidence>
<dbReference type="Gene3D" id="3.90.1420.10">
    <property type="entry name" value="Rubisco LSMT, substrate-binding domain"/>
    <property type="match status" value="1"/>
</dbReference>
<comment type="caution">
    <text evidence="7">The sequence shown here is derived from an EMBL/GenBank/DDBJ whole genome shotgun (WGS) entry which is preliminary data.</text>
</comment>
<dbReference type="PANTHER" id="PTHR13271">
    <property type="entry name" value="UNCHARACTERIZED PUTATIVE METHYLTRANSFERASE"/>
    <property type="match status" value="1"/>
</dbReference>
<gene>
    <name evidence="7" type="ORF">E3P99_00756</name>
</gene>
<evidence type="ECO:0000256" key="2">
    <source>
        <dbReference type="ARBA" id="ARBA00022603"/>
    </source>
</evidence>
<organism evidence="7 8">
    <name type="scientific">Wallemia hederae</name>
    <dbReference type="NCBI Taxonomy" id="1540922"/>
    <lineage>
        <taxon>Eukaryota</taxon>
        <taxon>Fungi</taxon>
        <taxon>Dikarya</taxon>
        <taxon>Basidiomycota</taxon>
        <taxon>Wallemiomycotina</taxon>
        <taxon>Wallemiomycetes</taxon>
        <taxon>Wallemiales</taxon>
        <taxon>Wallemiaceae</taxon>
        <taxon>Wallemia</taxon>
    </lineage>
</organism>
<reference evidence="7 8" key="1">
    <citation type="submission" date="2019-03" db="EMBL/GenBank/DDBJ databases">
        <title>Sequencing 23 genomes of Wallemia ichthyophaga.</title>
        <authorList>
            <person name="Gostincar C."/>
        </authorList>
    </citation>
    <scope>NUCLEOTIDE SEQUENCE [LARGE SCALE GENOMIC DNA]</scope>
    <source>
        <strain evidence="7 8">EXF-5753</strain>
    </source>
</reference>
<keyword evidence="3" id="KW-0808">Transferase</keyword>
<proteinExistence type="predicted"/>
<dbReference type="PANTHER" id="PTHR13271:SF34">
    <property type="entry name" value="N-LYSINE METHYLTRANSFERASE SETD6"/>
    <property type="match status" value="1"/>
</dbReference>
<keyword evidence="8" id="KW-1185">Reference proteome</keyword>
<dbReference type="OrthoDB" id="341421at2759"/>
<evidence type="ECO:0000256" key="5">
    <source>
        <dbReference type="ARBA" id="ARBA00030096"/>
    </source>
</evidence>
<dbReference type="Gene3D" id="3.90.1410.10">
    <property type="entry name" value="set domain protein methyltransferase, domain 1"/>
    <property type="match status" value="1"/>
</dbReference>
<dbReference type="InterPro" id="IPR050600">
    <property type="entry name" value="SETD3_SETD6_MTase"/>
</dbReference>
<dbReference type="InterPro" id="IPR015353">
    <property type="entry name" value="Rubisco_LSMT_subst-bd"/>
</dbReference>
<keyword evidence="4" id="KW-0949">S-adenosyl-L-methionine</keyword>
<dbReference type="SUPFAM" id="SSF81822">
    <property type="entry name" value="RuBisCo LSMT C-terminal, substrate-binding domain"/>
    <property type="match status" value="1"/>
</dbReference>
<dbReference type="Proteomes" id="UP000310189">
    <property type="component" value="Unassembled WGS sequence"/>
</dbReference>
<evidence type="ECO:0000313" key="7">
    <source>
        <dbReference type="EMBL" id="TIA92161.1"/>
    </source>
</evidence>
<dbReference type="FunFam" id="3.90.1410.10:FF:000007">
    <property type="entry name" value="Ribosomal lysine N-methyltransferase 4"/>
    <property type="match status" value="1"/>
</dbReference>
<evidence type="ECO:0000259" key="6">
    <source>
        <dbReference type="PROSITE" id="PS50280"/>
    </source>
</evidence>
<dbReference type="GO" id="GO:0032259">
    <property type="term" value="P:methylation"/>
    <property type="evidence" value="ECO:0007669"/>
    <property type="project" value="UniProtKB-KW"/>
</dbReference>
<evidence type="ECO:0000313" key="8">
    <source>
        <dbReference type="Proteomes" id="UP000310189"/>
    </source>
</evidence>
<keyword evidence="2" id="KW-0489">Methyltransferase</keyword>
<sequence>MASSTQSFVDWFVNNGGEFSSELVKVVDDVEGMGRGLVAVKDIEPSDTLFTIPRSLILSTKTSAFKDKLGEQVYAQLHNGDIASWTPLIMAMCWEYNQGSASKWHPYFSVLPNDFSSLMFWPQQDLELLKGTTVVDRIGTQDIEAEFERVKGVIEKHQDVFGDSSKYTLDLFKRMGSLILSRSFTVVDWKPEEEEEEEASDDEDEEIDLRTSVDVVSMLPMADILNARSGSANAHTEYEEHKLRMIALKKIKAGEQVFNTYDDPPNSDLLRRYGHVDYVPLSEDGEYMGNQNDVAEIPADLILETALPDASEKVKERRVEFLLDECGEDVFELSHDDAVPELLKICVVLFTMPEADFKKHEKSRKVPKASAFSPENAELLSKVINERIAQYGSVLEDDISKLDQRDSLTRNHFNALVLTVGERRILKKALDQLQHTDHASKKQRVE</sequence>
<accession>A0A4T0FUC0</accession>
<dbReference type="InterPro" id="IPR036464">
    <property type="entry name" value="Rubisco_LSMT_subst-bd_sf"/>
</dbReference>
<dbReference type="GO" id="GO:0016279">
    <property type="term" value="F:protein-lysine N-methyltransferase activity"/>
    <property type="evidence" value="ECO:0007669"/>
    <property type="project" value="InterPro"/>
</dbReference>
<dbReference type="PROSITE" id="PS50280">
    <property type="entry name" value="SET"/>
    <property type="match status" value="1"/>
</dbReference>
<dbReference type="SUPFAM" id="SSF82199">
    <property type="entry name" value="SET domain"/>
    <property type="match status" value="1"/>
</dbReference>
<feature type="domain" description="SET" evidence="6">
    <location>
        <begin position="22"/>
        <end position="262"/>
    </location>
</feature>
<evidence type="ECO:0000256" key="3">
    <source>
        <dbReference type="ARBA" id="ARBA00022679"/>
    </source>
</evidence>
<dbReference type="PIRSF" id="PIRSF011771">
    <property type="entry name" value="RMS1_SET"/>
    <property type="match status" value="1"/>
</dbReference>
<dbReference type="GO" id="GO:0005634">
    <property type="term" value="C:nucleus"/>
    <property type="evidence" value="ECO:0007669"/>
    <property type="project" value="TreeGrafter"/>
</dbReference>
<dbReference type="Pfam" id="PF09273">
    <property type="entry name" value="Rubis-subs-bind"/>
    <property type="match status" value="1"/>
</dbReference>
<evidence type="ECO:0000256" key="1">
    <source>
        <dbReference type="ARBA" id="ARBA00016973"/>
    </source>
</evidence>
<dbReference type="InterPro" id="IPR011383">
    <property type="entry name" value="N-lys_methylase_SETD6"/>
</dbReference>